<sequence length="112" mass="11971">MTLITRLRGVATLCTGLFWSLAVRAELPKVTGGTNGTNVMEDVKNMSRDGVNYGALVICALAFIVVVISCVSTYHKIGDGKASWFDFGARVIVGAIMVVVAIYFLNKAVTVI</sequence>
<dbReference type="Pfam" id="PF11190">
    <property type="entry name" value="DUF2976"/>
    <property type="match status" value="1"/>
</dbReference>
<accession>A0A1V8NRD7</accession>
<dbReference type="Proteomes" id="UP000192573">
    <property type="component" value="Unassembled WGS sequence"/>
</dbReference>
<evidence type="ECO:0000256" key="1">
    <source>
        <dbReference type="SAM" id="Phobius"/>
    </source>
</evidence>
<feature type="transmembrane region" description="Helical" evidence="1">
    <location>
        <begin position="87"/>
        <end position="105"/>
    </location>
</feature>
<organism evidence="2 3">
    <name type="scientific">Citrobacter braakii</name>
    <dbReference type="NCBI Taxonomy" id="57706"/>
    <lineage>
        <taxon>Bacteria</taxon>
        <taxon>Pseudomonadati</taxon>
        <taxon>Pseudomonadota</taxon>
        <taxon>Gammaproteobacteria</taxon>
        <taxon>Enterobacterales</taxon>
        <taxon>Enterobacteriaceae</taxon>
        <taxon>Citrobacter</taxon>
        <taxon>Citrobacter freundii complex</taxon>
    </lineage>
</organism>
<dbReference type="RefSeq" id="WP_080861408.1">
    <property type="nucleotide sequence ID" value="NZ_CP077405.1"/>
</dbReference>
<proteinExistence type="predicted"/>
<dbReference type="NCBIfam" id="TIGR03745">
    <property type="entry name" value="conj_TIGR03745"/>
    <property type="match status" value="1"/>
</dbReference>
<comment type="caution">
    <text evidence="2">The sequence shown here is derived from an EMBL/GenBank/DDBJ whole genome shotgun (WGS) entry which is preliminary data.</text>
</comment>
<feature type="transmembrane region" description="Helical" evidence="1">
    <location>
        <begin position="53"/>
        <end position="75"/>
    </location>
</feature>
<dbReference type="EMBL" id="NAEW01000045">
    <property type="protein sequence ID" value="OQM38975.1"/>
    <property type="molecule type" value="Genomic_DNA"/>
</dbReference>
<dbReference type="AlphaFoldDB" id="A0A1V8NRD7"/>
<keyword evidence="1" id="KW-0472">Membrane</keyword>
<keyword evidence="1" id="KW-0812">Transmembrane</keyword>
<evidence type="ECO:0000313" key="2">
    <source>
        <dbReference type="EMBL" id="OQM38975.1"/>
    </source>
</evidence>
<keyword evidence="1" id="KW-1133">Transmembrane helix</keyword>
<evidence type="ECO:0000313" key="3">
    <source>
        <dbReference type="Proteomes" id="UP000192573"/>
    </source>
</evidence>
<protein>
    <submittedName>
        <fullName evidence="2">Integrating conjugative element membrane protein</fullName>
    </submittedName>
</protein>
<reference evidence="2 3" key="1">
    <citation type="submission" date="2017-03" db="EMBL/GenBank/DDBJ databases">
        <authorList>
            <person name="Afonso C.L."/>
            <person name="Miller P.J."/>
            <person name="Scott M.A."/>
            <person name="Spackman E."/>
            <person name="Goraichik I."/>
            <person name="Dimitrov K.M."/>
            <person name="Suarez D.L."/>
            <person name="Swayne D.E."/>
        </authorList>
    </citation>
    <scope>NUCLEOTIDE SEQUENCE [LARGE SCALE GENOMIC DNA]</scope>
    <source>
        <strain evidence="2 3">ATCC 51113</strain>
    </source>
</reference>
<gene>
    <name evidence="2" type="ORF">BZK42_27345</name>
</gene>
<dbReference type="InterPro" id="IPR021356">
    <property type="entry name" value="Integr_conj_element_PFL4702"/>
</dbReference>
<name>A0A1V8NRD7_CITBR</name>